<dbReference type="Proteomes" id="UP001597391">
    <property type="component" value="Unassembled WGS sequence"/>
</dbReference>
<feature type="transmembrane region" description="Helical" evidence="1">
    <location>
        <begin position="12"/>
        <end position="37"/>
    </location>
</feature>
<sequence>MFKQLRNRNEDGNALILVISAIFLIGVLVITMVVGAIGGTTAAAATRANSQAVAAAQGGIDDATVKMRAGACPEVGVKTTLSAGSDTLFAYTITELSVDGGGCSTGALKSGKTIRLVVEGEASDFGVSTSRKADQTRNIAQLERVFESEVVKTFTAAVMAGAKLAPDNGSIISTSSVDSEPADLISHGYWGCYGGTSSTEGDSYALGGIKVDNPCVIGRDLYARGTVDANYLEVRGDLYVVGDVKIHNTLKVSGTTYIIGNLELAGGDFKKSVYVTGDVTYSTAQKFADNLYVGGQFFPNYASTTFGGDVYLSDATRLTNPNFHSGLGAGKSIHVAHSKDVVGNEWFRTSHNSVGVLWDSAAVSAQLSANEKPVPDALIPDKEEEVGINFPFITKNDELFTGANVISSGSFLASVGGSRSGSKCVVNNTGTHKFAFNTKTVIDLSDCDFEWHNGHIEIDMYSDVYIIARRFDSSTAGNGSLTVRGPRVTGKLPVFGIVVPADDGQTQCDATTSGHSGGPYQLFFTNVKFNQMDTINGITNSEPSVQLFLYSGKKVRLGTSATPLYGQVYGCEVSAYSNQNIRFSVPGSKDNNEFNFVTRSVRDVTK</sequence>
<accession>A0ABW5XD21</accession>
<dbReference type="RefSeq" id="WP_377465149.1">
    <property type="nucleotide sequence ID" value="NZ_JBHUOP010000001.1"/>
</dbReference>
<keyword evidence="1" id="KW-0812">Transmembrane</keyword>
<protein>
    <recommendedName>
        <fullName evidence="4">Flp pilus-assembly TadG-like N-terminal domain-containing protein</fullName>
    </recommendedName>
</protein>
<dbReference type="EMBL" id="JBHUOP010000001">
    <property type="protein sequence ID" value="MFD2839648.1"/>
    <property type="molecule type" value="Genomic_DNA"/>
</dbReference>
<evidence type="ECO:0000313" key="2">
    <source>
        <dbReference type="EMBL" id="MFD2839648.1"/>
    </source>
</evidence>
<keyword evidence="1" id="KW-1133">Transmembrane helix</keyword>
<gene>
    <name evidence="2" type="ORF">ACFSYH_03585</name>
</gene>
<evidence type="ECO:0000256" key="1">
    <source>
        <dbReference type="SAM" id="Phobius"/>
    </source>
</evidence>
<evidence type="ECO:0000313" key="3">
    <source>
        <dbReference type="Proteomes" id="UP001597391"/>
    </source>
</evidence>
<evidence type="ECO:0008006" key="4">
    <source>
        <dbReference type="Google" id="ProtNLM"/>
    </source>
</evidence>
<comment type="caution">
    <text evidence="2">The sequence shown here is derived from an EMBL/GenBank/DDBJ whole genome shotgun (WGS) entry which is preliminary data.</text>
</comment>
<keyword evidence="1" id="KW-0472">Membrane</keyword>
<keyword evidence="3" id="KW-1185">Reference proteome</keyword>
<name>A0ABW5XD21_9MICO</name>
<organism evidence="2 3">
    <name type="scientific">Populibacterium corticicola</name>
    <dbReference type="NCBI Taxonomy" id="1812826"/>
    <lineage>
        <taxon>Bacteria</taxon>
        <taxon>Bacillati</taxon>
        <taxon>Actinomycetota</taxon>
        <taxon>Actinomycetes</taxon>
        <taxon>Micrococcales</taxon>
        <taxon>Jonesiaceae</taxon>
        <taxon>Populibacterium</taxon>
    </lineage>
</organism>
<reference evidence="3" key="1">
    <citation type="journal article" date="2019" name="Int. J. Syst. Evol. Microbiol.">
        <title>The Global Catalogue of Microorganisms (GCM) 10K type strain sequencing project: providing services to taxonomists for standard genome sequencing and annotation.</title>
        <authorList>
            <consortium name="The Broad Institute Genomics Platform"/>
            <consortium name="The Broad Institute Genome Sequencing Center for Infectious Disease"/>
            <person name="Wu L."/>
            <person name="Ma J."/>
        </authorList>
    </citation>
    <scope>NUCLEOTIDE SEQUENCE [LARGE SCALE GENOMIC DNA]</scope>
    <source>
        <strain evidence="3">KCTC 33576</strain>
    </source>
</reference>
<proteinExistence type="predicted"/>